<organism evidence="1 2">
    <name type="scientific">Aspergillus homomorphus (strain CBS 101889)</name>
    <dbReference type="NCBI Taxonomy" id="1450537"/>
    <lineage>
        <taxon>Eukaryota</taxon>
        <taxon>Fungi</taxon>
        <taxon>Dikarya</taxon>
        <taxon>Ascomycota</taxon>
        <taxon>Pezizomycotina</taxon>
        <taxon>Eurotiomycetes</taxon>
        <taxon>Eurotiomycetidae</taxon>
        <taxon>Eurotiales</taxon>
        <taxon>Aspergillaceae</taxon>
        <taxon>Aspergillus</taxon>
        <taxon>Aspergillus subgen. Circumdati</taxon>
    </lineage>
</organism>
<dbReference type="STRING" id="1450537.A0A395IE80"/>
<gene>
    <name evidence="1" type="ORF">BO97DRAFT_409901</name>
</gene>
<protein>
    <submittedName>
        <fullName evidence="1">Uncharacterized protein</fullName>
    </submittedName>
</protein>
<evidence type="ECO:0000313" key="2">
    <source>
        <dbReference type="Proteomes" id="UP000248961"/>
    </source>
</evidence>
<dbReference type="OrthoDB" id="4471998at2759"/>
<dbReference type="AlphaFoldDB" id="A0A395IE80"/>
<proteinExistence type="predicted"/>
<dbReference type="RefSeq" id="XP_025556627.1">
    <property type="nucleotide sequence ID" value="XM_025696118.1"/>
</dbReference>
<name>A0A395IE80_ASPHC</name>
<reference evidence="1 2" key="1">
    <citation type="submission" date="2018-02" db="EMBL/GenBank/DDBJ databases">
        <title>The genomes of Aspergillus section Nigri reveals drivers in fungal speciation.</title>
        <authorList>
            <consortium name="DOE Joint Genome Institute"/>
            <person name="Vesth T.C."/>
            <person name="Nybo J."/>
            <person name="Theobald S."/>
            <person name="Brandl J."/>
            <person name="Frisvad J.C."/>
            <person name="Nielsen K.F."/>
            <person name="Lyhne E.K."/>
            <person name="Kogle M.E."/>
            <person name="Kuo A."/>
            <person name="Riley R."/>
            <person name="Clum A."/>
            <person name="Nolan M."/>
            <person name="Lipzen A."/>
            <person name="Salamov A."/>
            <person name="Henrissat B."/>
            <person name="Wiebenga A."/>
            <person name="De vries R.P."/>
            <person name="Grigoriev I.V."/>
            <person name="Mortensen U.H."/>
            <person name="Andersen M.R."/>
            <person name="Baker S.E."/>
        </authorList>
    </citation>
    <scope>NUCLEOTIDE SEQUENCE [LARGE SCALE GENOMIC DNA]</scope>
    <source>
        <strain evidence="1 2">CBS 101889</strain>
    </source>
</reference>
<dbReference type="Proteomes" id="UP000248961">
    <property type="component" value="Unassembled WGS sequence"/>
</dbReference>
<sequence>MENYRPIENTSAYYEKLGILQTRCASLLGDHEEPATTWTLGEPAPPTPPRCEVTSRYTSQWQDWPLVRGLWDPEELGWPPAGVRLTDAWVYLAIKYLTAHDRYRKYYADFNFEGIIRPWRVPIGETIMVSAHGLLTYPVYMGWYVLCGSGGRSHQAWQLCDFRDIRRGGVWPISTLTHGLVFPSLNLTFPHIEELKRHTPHGWMSTRRHYRRHMGFWVTCLNDTVIVYTRNPQGYAGIEIKPFNDLNPRATCTDDPGSDLIRIRPGALPFPLSMMP</sequence>
<accession>A0A395IE80</accession>
<keyword evidence="2" id="KW-1185">Reference proteome</keyword>
<dbReference type="EMBL" id="KZ824267">
    <property type="protein sequence ID" value="RAL17473.1"/>
    <property type="molecule type" value="Genomic_DNA"/>
</dbReference>
<dbReference type="GeneID" id="37200407"/>
<dbReference type="VEuPathDB" id="FungiDB:BO97DRAFT_409901"/>
<evidence type="ECO:0000313" key="1">
    <source>
        <dbReference type="EMBL" id="RAL17473.1"/>
    </source>
</evidence>